<dbReference type="GO" id="GO:1902936">
    <property type="term" value="F:phosphatidylinositol bisphosphate binding"/>
    <property type="evidence" value="ECO:0007669"/>
    <property type="project" value="TreeGrafter"/>
</dbReference>
<dbReference type="Gene3D" id="1.20.5.1200">
    <property type="entry name" value="Alpha-tocopherol transfer"/>
    <property type="match status" value="1"/>
</dbReference>
<organism evidence="2 3">
    <name type="scientific">Bombyx mandarina</name>
    <name type="common">Wild silk moth</name>
    <name type="synonym">Wild silkworm</name>
    <dbReference type="NCBI Taxonomy" id="7092"/>
    <lineage>
        <taxon>Eukaryota</taxon>
        <taxon>Metazoa</taxon>
        <taxon>Ecdysozoa</taxon>
        <taxon>Arthropoda</taxon>
        <taxon>Hexapoda</taxon>
        <taxon>Insecta</taxon>
        <taxon>Pterygota</taxon>
        <taxon>Neoptera</taxon>
        <taxon>Endopterygota</taxon>
        <taxon>Lepidoptera</taxon>
        <taxon>Glossata</taxon>
        <taxon>Ditrysia</taxon>
        <taxon>Bombycoidea</taxon>
        <taxon>Bombycidae</taxon>
        <taxon>Bombycinae</taxon>
        <taxon>Bombyx</taxon>
    </lineage>
</organism>
<dbReference type="KEGG" id="bman:114246814"/>
<gene>
    <name evidence="3" type="primary">LOC114246814</name>
</gene>
<protein>
    <submittedName>
        <fullName evidence="3">Alpha-tocopherol transfer protein-like</fullName>
    </submittedName>
</protein>
<dbReference type="Pfam" id="PF00650">
    <property type="entry name" value="CRAL_TRIO"/>
    <property type="match status" value="1"/>
</dbReference>
<evidence type="ECO:0000313" key="2">
    <source>
        <dbReference type="Proteomes" id="UP000504629"/>
    </source>
</evidence>
<dbReference type="InterPro" id="IPR001251">
    <property type="entry name" value="CRAL-TRIO_dom"/>
</dbReference>
<dbReference type="PRINTS" id="PR00180">
    <property type="entry name" value="CRETINALDHBP"/>
</dbReference>
<keyword evidence="2" id="KW-1185">Reference proteome</keyword>
<sequence>MAFLQGPSLKQAEVIKQELGEGPGDLERGVRDLQNMLAATPYLPEPETVDKHLLELFVRGCRMDLDRARSKLEAFCIARKRHRDLYEYISLNEPPLNDVCKFCDIATLPKLTDEGLRITVFIIKPGYPESSADVTAAVRATLLLSDARMKDETLITGDVFIYEVSKVRGSLVARVAAAAGAIRRGIQLAQAAYPQRLKRIHVVGAPTFLASSLQLMRNCVNEKIKRRYYLHAKVEELFEHFPARVIPEEWGGEEESIEALVKKWRCRIDESRDFLRNLNEMGASTANASVPDTDIYGTVGAFRKLEID</sequence>
<dbReference type="Proteomes" id="UP000504629">
    <property type="component" value="Unplaced"/>
</dbReference>
<accession>A0A6J2K4V6</accession>
<reference evidence="3" key="1">
    <citation type="submission" date="2025-08" db="UniProtKB">
        <authorList>
            <consortium name="RefSeq"/>
        </authorList>
    </citation>
    <scope>IDENTIFICATION</scope>
    <source>
        <tissue evidence="3">Silk gland</tissue>
    </source>
</reference>
<evidence type="ECO:0000313" key="3">
    <source>
        <dbReference type="RefSeq" id="XP_028035319.1"/>
    </source>
</evidence>
<dbReference type="GO" id="GO:0016020">
    <property type="term" value="C:membrane"/>
    <property type="evidence" value="ECO:0007669"/>
    <property type="project" value="TreeGrafter"/>
</dbReference>
<dbReference type="InterPro" id="IPR036865">
    <property type="entry name" value="CRAL-TRIO_dom_sf"/>
</dbReference>
<dbReference type="PANTHER" id="PTHR10174:SF224">
    <property type="entry name" value="RETINOL-BINDING PROTEIN PINTA"/>
    <property type="match status" value="1"/>
</dbReference>
<dbReference type="Gene3D" id="3.40.525.10">
    <property type="entry name" value="CRAL-TRIO lipid binding domain"/>
    <property type="match status" value="1"/>
</dbReference>
<feature type="domain" description="CRAL-TRIO" evidence="1">
    <location>
        <begin position="95"/>
        <end position="258"/>
    </location>
</feature>
<dbReference type="CDD" id="cd00170">
    <property type="entry name" value="SEC14"/>
    <property type="match status" value="1"/>
</dbReference>
<dbReference type="AlphaFoldDB" id="A0A6J2K4V6"/>
<dbReference type="OrthoDB" id="6722538at2759"/>
<dbReference type="GeneID" id="114246814"/>
<dbReference type="InterPro" id="IPR036273">
    <property type="entry name" value="CRAL/TRIO_N_dom_sf"/>
</dbReference>
<dbReference type="SUPFAM" id="SSF46938">
    <property type="entry name" value="CRAL/TRIO N-terminal domain"/>
    <property type="match status" value="1"/>
</dbReference>
<dbReference type="PANTHER" id="PTHR10174">
    <property type="entry name" value="ALPHA-TOCOPHEROL TRANSFER PROTEIN-RELATED"/>
    <property type="match status" value="1"/>
</dbReference>
<evidence type="ECO:0000259" key="1">
    <source>
        <dbReference type="PROSITE" id="PS50191"/>
    </source>
</evidence>
<proteinExistence type="predicted"/>
<name>A0A6J2K4V6_BOMMA</name>
<dbReference type="PROSITE" id="PS50191">
    <property type="entry name" value="CRAL_TRIO"/>
    <property type="match status" value="1"/>
</dbReference>
<dbReference type="RefSeq" id="XP_028035319.1">
    <property type="nucleotide sequence ID" value="XM_028179518.1"/>
</dbReference>
<dbReference type="SMART" id="SM00516">
    <property type="entry name" value="SEC14"/>
    <property type="match status" value="1"/>
</dbReference>
<dbReference type="SUPFAM" id="SSF52087">
    <property type="entry name" value="CRAL/TRIO domain"/>
    <property type="match status" value="1"/>
</dbReference>